<sequence>MLRQVLVGAAVSLCNIAIHAFLMAAVMWAARTAVAMTTSRKSLQLIAVMIATVSFLMAAHLAEVFVWALAYAVVDVAPEGTDLIYFSFVNYTTLGYGDVTPGERWNLLGPMTAMNGVLLFGWSTAVIFEVLRRVMTTVRSDDR</sequence>
<keyword evidence="1" id="KW-1133">Transmembrane helix</keyword>
<evidence type="ECO:0000313" key="3">
    <source>
        <dbReference type="EMBL" id="MPR28588.1"/>
    </source>
</evidence>
<dbReference type="InterPro" id="IPR013099">
    <property type="entry name" value="K_chnl_dom"/>
</dbReference>
<name>A0A5N7MP19_9HYPH</name>
<dbReference type="EMBL" id="VOSK01000157">
    <property type="protein sequence ID" value="MPR28588.1"/>
    <property type="molecule type" value="Genomic_DNA"/>
</dbReference>
<dbReference type="GO" id="GO:0034220">
    <property type="term" value="P:monoatomic ion transmembrane transport"/>
    <property type="evidence" value="ECO:0007669"/>
    <property type="project" value="UniProtKB-KW"/>
</dbReference>
<reference evidence="3 4" key="1">
    <citation type="journal article" date="2019" name="Syst. Appl. Microbiol.">
        <title>Microvirga tunisiensis sp. nov., a root nodule symbiotic bacterium isolated from Lupinus micranthus and L. luteus grown in Northern Tunisia.</title>
        <authorList>
            <person name="Msaddak A."/>
            <person name="Rejili M."/>
            <person name="Duran D."/>
            <person name="Mars M."/>
            <person name="Palacios J.M."/>
            <person name="Ruiz-Argueso T."/>
            <person name="Rey L."/>
            <person name="Imperial J."/>
        </authorList>
    </citation>
    <scope>NUCLEOTIDE SEQUENCE [LARGE SCALE GENOMIC DNA]</scope>
    <source>
        <strain evidence="3 4">Lmie10</strain>
    </source>
</reference>
<comment type="caution">
    <text evidence="3">The sequence shown here is derived from an EMBL/GenBank/DDBJ whole genome shotgun (WGS) entry which is preliminary data.</text>
</comment>
<accession>A0A5N7MP19</accession>
<dbReference type="AlphaFoldDB" id="A0A5N7MP19"/>
<feature type="domain" description="Potassium channel" evidence="2">
    <location>
        <begin position="61"/>
        <end position="132"/>
    </location>
</feature>
<gene>
    <name evidence="3" type="ORF">FS320_26440</name>
</gene>
<keyword evidence="3" id="KW-0813">Transport</keyword>
<keyword evidence="3" id="KW-0407">Ion channel</keyword>
<dbReference type="Proteomes" id="UP000403266">
    <property type="component" value="Unassembled WGS sequence"/>
</dbReference>
<feature type="transmembrane region" description="Helical" evidence="1">
    <location>
        <begin position="6"/>
        <end position="30"/>
    </location>
</feature>
<keyword evidence="3" id="KW-0406">Ion transport</keyword>
<keyword evidence="1" id="KW-0472">Membrane</keyword>
<organism evidence="3 4">
    <name type="scientific">Microvirga tunisiensis</name>
    <dbReference type="NCBI Taxonomy" id="2108360"/>
    <lineage>
        <taxon>Bacteria</taxon>
        <taxon>Pseudomonadati</taxon>
        <taxon>Pseudomonadota</taxon>
        <taxon>Alphaproteobacteria</taxon>
        <taxon>Hyphomicrobiales</taxon>
        <taxon>Methylobacteriaceae</taxon>
        <taxon>Microvirga</taxon>
    </lineage>
</organism>
<dbReference type="OrthoDB" id="2974133at2"/>
<proteinExistence type="predicted"/>
<dbReference type="Pfam" id="PF07885">
    <property type="entry name" value="Ion_trans_2"/>
    <property type="match status" value="1"/>
</dbReference>
<feature type="transmembrane region" description="Helical" evidence="1">
    <location>
        <begin position="42"/>
        <end position="70"/>
    </location>
</feature>
<evidence type="ECO:0000259" key="2">
    <source>
        <dbReference type="Pfam" id="PF07885"/>
    </source>
</evidence>
<evidence type="ECO:0000313" key="4">
    <source>
        <dbReference type="Proteomes" id="UP000403266"/>
    </source>
</evidence>
<keyword evidence="4" id="KW-1185">Reference proteome</keyword>
<feature type="transmembrane region" description="Helical" evidence="1">
    <location>
        <begin position="113"/>
        <end position="131"/>
    </location>
</feature>
<evidence type="ECO:0000256" key="1">
    <source>
        <dbReference type="SAM" id="Phobius"/>
    </source>
</evidence>
<protein>
    <submittedName>
        <fullName evidence="3">Two pore domain potassium channel family protein</fullName>
    </submittedName>
</protein>
<dbReference type="SUPFAM" id="SSF81324">
    <property type="entry name" value="Voltage-gated potassium channels"/>
    <property type="match status" value="1"/>
</dbReference>
<dbReference type="Gene3D" id="1.10.287.70">
    <property type="match status" value="1"/>
</dbReference>
<keyword evidence="1" id="KW-0812">Transmembrane</keyword>
<dbReference type="RefSeq" id="WP_152714980.1">
    <property type="nucleotide sequence ID" value="NZ_VOSJ01000158.1"/>
</dbReference>